<feature type="region of interest" description="Disordered" evidence="1">
    <location>
        <begin position="1"/>
        <end position="52"/>
    </location>
</feature>
<dbReference type="AlphaFoldDB" id="A0A6A6JXN4"/>
<proteinExistence type="predicted"/>
<protein>
    <submittedName>
        <fullName evidence="2">Uncharacterized protein</fullName>
    </submittedName>
</protein>
<gene>
    <name evidence="2" type="ORF">EI97DRAFT_27820</name>
</gene>
<evidence type="ECO:0000313" key="2">
    <source>
        <dbReference type="EMBL" id="KAF2281381.1"/>
    </source>
</evidence>
<accession>A0A6A6JXN4</accession>
<name>A0A6A6JXN4_WESOR</name>
<dbReference type="RefSeq" id="XP_033658918.1">
    <property type="nucleotide sequence ID" value="XM_033794336.1"/>
</dbReference>
<sequence length="159" mass="17533">MDRNNSQPPGLLVQVLRSCGPGRPERRGTPKPLGGGSDQPSDTSRAGDLKPGLTNQFRFLAPSLDLPPEAQYFLGCSSSSPAACKSIFDDVSRYWHHVASLKANNGRPVRSSAHFGRLLKSWRHATTPRPPIPAKQLKPEMPSKVSAVDLREMPNKWRR</sequence>
<dbReference type="GeneID" id="54547511"/>
<dbReference type="Proteomes" id="UP000800097">
    <property type="component" value="Unassembled WGS sequence"/>
</dbReference>
<evidence type="ECO:0000313" key="3">
    <source>
        <dbReference type="Proteomes" id="UP000800097"/>
    </source>
</evidence>
<evidence type="ECO:0000256" key="1">
    <source>
        <dbReference type="SAM" id="MobiDB-lite"/>
    </source>
</evidence>
<organism evidence="2 3">
    <name type="scientific">Westerdykella ornata</name>
    <dbReference type="NCBI Taxonomy" id="318751"/>
    <lineage>
        <taxon>Eukaryota</taxon>
        <taxon>Fungi</taxon>
        <taxon>Dikarya</taxon>
        <taxon>Ascomycota</taxon>
        <taxon>Pezizomycotina</taxon>
        <taxon>Dothideomycetes</taxon>
        <taxon>Pleosporomycetidae</taxon>
        <taxon>Pleosporales</taxon>
        <taxon>Sporormiaceae</taxon>
        <taxon>Westerdykella</taxon>
    </lineage>
</organism>
<keyword evidence="3" id="KW-1185">Reference proteome</keyword>
<dbReference type="EMBL" id="ML986484">
    <property type="protein sequence ID" value="KAF2281381.1"/>
    <property type="molecule type" value="Genomic_DNA"/>
</dbReference>
<reference evidence="2" key="1">
    <citation type="journal article" date="2020" name="Stud. Mycol.">
        <title>101 Dothideomycetes genomes: a test case for predicting lifestyles and emergence of pathogens.</title>
        <authorList>
            <person name="Haridas S."/>
            <person name="Albert R."/>
            <person name="Binder M."/>
            <person name="Bloem J."/>
            <person name="Labutti K."/>
            <person name="Salamov A."/>
            <person name="Andreopoulos B."/>
            <person name="Baker S."/>
            <person name="Barry K."/>
            <person name="Bills G."/>
            <person name="Bluhm B."/>
            <person name="Cannon C."/>
            <person name="Castanera R."/>
            <person name="Culley D."/>
            <person name="Daum C."/>
            <person name="Ezra D."/>
            <person name="Gonzalez J."/>
            <person name="Henrissat B."/>
            <person name="Kuo A."/>
            <person name="Liang C."/>
            <person name="Lipzen A."/>
            <person name="Lutzoni F."/>
            <person name="Magnuson J."/>
            <person name="Mondo S."/>
            <person name="Nolan M."/>
            <person name="Ohm R."/>
            <person name="Pangilinan J."/>
            <person name="Park H.-J."/>
            <person name="Ramirez L."/>
            <person name="Alfaro M."/>
            <person name="Sun H."/>
            <person name="Tritt A."/>
            <person name="Yoshinaga Y."/>
            <person name="Zwiers L.-H."/>
            <person name="Turgeon B."/>
            <person name="Goodwin S."/>
            <person name="Spatafora J."/>
            <person name="Crous P."/>
            <person name="Grigoriev I."/>
        </authorList>
    </citation>
    <scope>NUCLEOTIDE SEQUENCE</scope>
    <source>
        <strain evidence="2">CBS 379.55</strain>
    </source>
</reference>